<dbReference type="EMBL" id="GL377631">
    <property type="protein sequence ID" value="EFJ13612.1"/>
    <property type="molecule type" value="Genomic_DNA"/>
</dbReference>
<dbReference type="HOGENOM" id="CLU_1274138_0_0_1"/>
<sequence>MLFEKNRERDLERDGWREGWSGARVVLLSSGMFYAGWRKREHGEAVESELLGRCGRLGEAEALLRSWVEDGESGANAAAIGGDRGPWIAFPGPVGEEVLEQLSGEGFLWSLRLCPILRSQQSLLGSNSEENQNNSDLFASMISLLLPNAERDPKAEQFATAAMRCLLITGALSLVAAGDEGCIKEWRMDPSWRHSLYETDLPPARYNPKTFRSILKL</sequence>
<dbReference type="Gramene" id="EFJ13612">
    <property type="protein sequence ID" value="EFJ13612"/>
    <property type="gene ID" value="SELMODRAFT_424205"/>
</dbReference>
<dbReference type="Proteomes" id="UP000001514">
    <property type="component" value="Unassembled WGS sequence"/>
</dbReference>
<reference evidence="1 2" key="1">
    <citation type="journal article" date="2011" name="Science">
        <title>The Selaginella genome identifies genetic changes associated with the evolution of vascular plants.</title>
        <authorList>
            <person name="Banks J.A."/>
            <person name="Nishiyama T."/>
            <person name="Hasebe M."/>
            <person name="Bowman J.L."/>
            <person name="Gribskov M."/>
            <person name="dePamphilis C."/>
            <person name="Albert V.A."/>
            <person name="Aono N."/>
            <person name="Aoyama T."/>
            <person name="Ambrose B.A."/>
            <person name="Ashton N.W."/>
            <person name="Axtell M.J."/>
            <person name="Barker E."/>
            <person name="Barker M.S."/>
            <person name="Bennetzen J.L."/>
            <person name="Bonawitz N.D."/>
            <person name="Chapple C."/>
            <person name="Cheng C."/>
            <person name="Correa L.G."/>
            <person name="Dacre M."/>
            <person name="DeBarry J."/>
            <person name="Dreyer I."/>
            <person name="Elias M."/>
            <person name="Engstrom E.M."/>
            <person name="Estelle M."/>
            <person name="Feng L."/>
            <person name="Finet C."/>
            <person name="Floyd S.K."/>
            <person name="Frommer W.B."/>
            <person name="Fujita T."/>
            <person name="Gramzow L."/>
            <person name="Gutensohn M."/>
            <person name="Harholt J."/>
            <person name="Hattori M."/>
            <person name="Heyl A."/>
            <person name="Hirai T."/>
            <person name="Hiwatashi Y."/>
            <person name="Ishikawa M."/>
            <person name="Iwata M."/>
            <person name="Karol K.G."/>
            <person name="Koehler B."/>
            <person name="Kolukisaoglu U."/>
            <person name="Kubo M."/>
            <person name="Kurata T."/>
            <person name="Lalonde S."/>
            <person name="Li K."/>
            <person name="Li Y."/>
            <person name="Litt A."/>
            <person name="Lyons E."/>
            <person name="Manning G."/>
            <person name="Maruyama T."/>
            <person name="Michael T.P."/>
            <person name="Mikami K."/>
            <person name="Miyazaki S."/>
            <person name="Morinaga S."/>
            <person name="Murata T."/>
            <person name="Mueller-Roeber B."/>
            <person name="Nelson D.R."/>
            <person name="Obara M."/>
            <person name="Oguri Y."/>
            <person name="Olmstead R.G."/>
            <person name="Onodera N."/>
            <person name="Petersen B.L."/>
            <person name="Pils B."/>
            <person name="Prigge M."/>
            <person name="Rensing S.A."/>
            <person name="Riano-Pachon D.M."/>
            <person name="Roberts A.W."/>
            <person name="Sato Y."/>
            <person name="Scheller H.V."/>
            <person name="Schulz B."/>
            <person name="Schulz C."/>
            <person name="Shakirov E.V."/>
            <person name="Shibagaki N."/>
            <person name="Shinohara N."/>
            <person name="Shippen D.E."/>
            <person name="Soerensen I."/>
            <person name="Sotooka R."/>
            <person name="Sugimoto N."/>
            <person name="Sugita M."/>
            <person name="Sumikawa N."/>
            <person name="Tanurdzic M."/>
            <person name="Theissen G."/>
            <person name="Ulvskov P."/>
            <person name="Wakazuki S."/>
            <person name="Weng J.K."/>
            <person name="Willats W.W."/>
            <person name="Wipf D."/>
            <person name="Wolf P.G."/>
            <person name="Yang L."/>
            <person name="Zimmer A.D."/>
            <person name="Zhu Q."/>
            <person name="Mitros T."/>
            <person name="Hellsten U."/>
            <person name="Loque D."/>
            <person name="Otillar R."/>
            <person name="Salamov A."/>
            <person name="Schmutz J."/>
            <person name="Shapiro H."/>
            <person name="Lindquist E."/>
            <person name="Lucas S."/>
            <person name="Rokhsar D."/>
            <person name="Grigoriev I.V."/>
        </authorList>
    </citation>
    <scope>NUCLEOTIDE SEQUENCE [LARGE SCALE GENOMIC DNA]</scope>
</reference>
<organism evidence="2">
    <name type="scientific">Selaginella moellendorffii</name>
    <name type="common">Spikemoss</name>
    <dbReference type="NCBI Taxonomy" id="88036"/>
    <lineage>
        <taxon>Eukaryota</taxon>
        <taxon>Viridiplantae</taxon>
        <taxon>Streptophyta</taxon>
        <taxon>Embryophyta</taxon>
        <taxon>Tracheophyta</taxon>
        <taxon>Lycopodiopsida</taxon>
        <taxon>Selaginellales</taxon>
        <taxon>Selaginellaceae</taxon>
        <taxon>Selaginella</taxon>
    </lineage>
</organism>
<dbReference type="AlphaFoldDB" id="D8SP55"/>
<proteinExistence type="predicted"/>
<evidence type="ECO:0000313" key="1">
    <source>
        <dbReference type="EMBL" id="EFJ13612.1"/>
    </source>
</evidence>
<gene>
    <name evidence="1" type="ORF">SELMODRAFT_424205</name>
</gene>
<dbReference type="KEGG" id="smo:SELMODRAFT_424205"/>
<evidence type="ECO:0000313" key="2">
    <source>
        <dbReference type="Proteomes" id="UP000001514"/>
    </source>
</evidence>
<keyword evidence="2" id="KW-1185">Reference proteome</keyword>
<accession>D8SP55</accession>
<protein>
    <submittedName>
        <fullName evidence="1">Uncharacterized protein</fullName>
    </submittedName>
</protein>
<dbReference type="InParanoid" id="D8SP55"/>
<name>D8SP55_SELML</name>